<keyword evidence="3" id="KW-1185">Reference proteome</keyword>
<feature type="signal peptide" evidence="1">
    <location>
        <begin position="1"/>
        <end position="22"/>
    </location>
</feature>
<dbReference type="RefSeq" id="WP_130937862.1">
    <property type="nucleotide sequence ID" value="NZ_BMEE01000002.1"/>
</dbReference>
<dbReference type="EMBL" id="SIRS01000005">
    <property type="protein sequence ID" value="TBN14742.1"/>
    <property type="molecule type" value="Genomic_DNA"/>
</dbReference>
<name>A0A4Q9FPX3_9FLAO</name>
<evidence type="ECO:0008006" key="4">
    <source>
        <dbReference type="Google" id="ProtNLM"/>
    </source>
</evidence>
<proteinExistence type="predicted"/>
<keyword evidence="1" id="KW-0732">Signal</keyword>
<reference evidence="2 3" key="1">
    <citation type="journal article" date="2015" name="Int. J. Syst. Evol. Microbiol.">
        <title>Hyunsoonleella pacifica sp. nov., isolated from seawater of South Pacific Gyre.</title>
        <authorList>
            <person name="Gao X."/>
            <person name="Zhang Z."/>
            <person name="Dai X."/>
            <person name="Zhang X.H."/>
        </authorList>
    </citation>
    <scope>NUCLEOTIDE SEQUENCE [LARGE SCALE GENOMIC DNA]</scope>
    <source>
        <strain evidence="2 3">SW033</strain>
    </source>
</reference>
<evidence type="ECO:0000313" key="2">
    <source>
        <dbReference type="EMBL" id="TBN14742.1"/>
    </source>
</evidence>
<dbReference type="AlphaFoldDB" id="A0A4Q9FPX3"/>
<protein>
    <recommendedName>
        <fullName evidence="4">Transferrin-binding protein B C-lobe/N-lobe beta barrel domain-containing protein</fullName>
    </recommendedName>
</protein>
<sequence>MKKTKILSVLLLCLTLSVFNCSGSDDNDTEEEFSLIVIAGPWSGTFDGGDSGTYSVIVSTNGTVTGTAFSNDLQQNLALNGTIDDDGNLDAVVGSAANGASFTGKFRATTSSGTWNNPNLNLSGTWTGTKDEQ</sequence>
<feature type="chain" id="PRO_5020875417" description="Transferrin-binding protein B C-lobe/N-lobe beta barrel domain-containing protein" evidence="1">
    <location>
        <begin position="23"/>
        <end position="133"/>
    </location>
</feature>
<dbReference type="Proteomes" id="UP000292372">
    <property type="component" value="Unassembled WGS sequence"/>
</dbReference>
<dbReference type="OrthoDB" id="963096at2"/>
<gene>
    <name evidence="2" type="ORF">EYD46_14355</name>
</gene>
<comment type="caution">
    <text evidence="2">The sequence shown here is derived from an EMBL/GenBank/DDBJ whole genome shotgun (WGS) entry which is preliminary data.</text>
</comment>
<evidence type="ECO:0000256" key="1">
    <source>
        <dbReference type="SAM" id="SignalP"/>
    </source>
</evidence>
<evidence type="ECO:0000313" key="3">
    <source>
        <dbReference type="Proteomes" id="UP000292372"/>
    </source>
</evidence>
<accession>A0A4Q9FPX3</accession>
<organism evidence="2 3">
    <name type="scientific">Hyunsoonleella pacifica</name>
    <dbReference type="NCBI Taxonomy" id="1080224"/>
    <lineage>
        <taxon>Bacteria</taxon>
        <taxon>Pseudomonadati</taxon>
        <taxon>Bacteroidota</taxon>
        <taxon>Flavobacteriia</taxon>
        <taxon>Flavobacteriales</taxon>
        <taxon>Flavobacteriaceae</taxon>
    </lineage>
</organism>